<reference evidence="2" key="1">
    <citation type="submission" date="2017-09" db="EMBL/GenBank/DDBJ databases">
        <title>Depth-based differentiation of microbial function through sediment-hosted aquifers and enrichment of novel symbionts in the deep terrestrial subsurface.</title>
        <authorList>
            <person name="Probst A.J."/>
            <person name="Ladd B."/>
            <person name="Jarett J.K."/>
            <person name="Geller-Mcgrath D.E."/>
            <person name="Sieber C.M.K."/>
            <person name="Emerson J.B."/>
            <person name="Anantharaman K."/>
            <person name="Thomas B.C."/>
            <person name="Malmstrom R."/>
            <person name="Stieglmeier M."/>
            <person name="Klingl A."/>
            <person name="Woyke T."/>
            <person name="Ryan C.M."/>
            <person name="Banfield J.F."/>
        </authorList>
    </citation>
    <scope>NUCLEOTIDE SEQUENCE [LARGE SCALE GENOMIC DNA]</scope>
</reference>
<dbReference type="AlphaFoldDB" id="A0A2M8EN64"/>
<evidence type="ECO:0000313" key="1">
    <source>
        <dbReference type="EMBL" id="PJC24174.1"/>
    </source>
</evidence>
<protein>
    <submittedName>
        <fullName evidence="1">Uncharacterized protein</fullName>
    </submittedName>
</protein>
<proteinExistence type="predicted"/>
<dbReference type="EMBL" id="PFSI01000064">
    <property type="protein sequence ID" value="PJC24174.1"/>
    <property type="molecule type" value="Genomic_DNA"/>
</dbReference>
<organism evidence="1 2">
    <name type="scientific">Candidatus Uhrbacteria bacterium CG_4_9_14_0_2_um_filter_41_50</name>
    <dbReference type="NCBI Taxonomy" id="1975031"/>
    <lineage>
        <taxon>Bacteria</taxon>
        <taxon>Candidatus Uhriibacteriota</taxon>
    </lineage>
</organism>
<accession>A0A2M8EN64</accession>
<dbReference type="Proteomes" id="UP000230251">
    <property type="component" value="Unassembled WGS sequence"/>
</dbReference>
<name>A0A2M8EN64_9BACT</name>
<comment type="caution">
    <text evidence="1">The sequence shown here is derived from an EMBL/GenBank/DDBJ whole genome shotgun (WGS) entry which is preliminary data.</text>
</comment>
<evidence type="ECO:0000313" key="2">
    <source>
        <dbReference type="Proteomes" id="UP000230251"/>
    </source>
</evidence>
<gene>
    <name evidence="1" type="ORF">CO057_04220</name>
</gene>
<sequence>MRETYDPMAEAISKLYEIRDERGLDLEMKGGEWVLRIPDSNNTATIKMEKDGRWKLDFIGGLVGDKSFSGLDIDKVKLLIDEAFADRGKTQIGGPGFDAKVERAKDRILLSKKLNLRVIQLKRLRTINQLRLVHLLQV</sequence>